<reference evidence="2" key="1">
    <citation type="submission" date="2011-01" db="EMBL/GenBank/DDBJ databases">
        <title>Complete sequence of chromosome of Rahnella sp. Y9602.</title>
        <authorList>
            <consortium name="US DOE Joint Genome Institute"/>
            <person name="Lucas S."/>
            <person name="Copeland A."/>
            <person name="Lapidus A."/>
            <person name="Cheng J.-F."/>
            <person name="Goodwin L."/>
            <person name="Pitluck S."/>
            <person name="Lu M."/>
            <person name="Detter J.C."/>
            <person name="Han C."/>
            <person name="Tapia R."/>
            <person name="Land M."/>
            <person name="Hauser L."/>
            <person name="Kyrpides N."/>
            <person name="Ivanova N."/>
            <person name="Ovchinnikova G."/>
            <person name="Pagani I."/>
            <person name="Sobecky P.A."/>
            <person name="Martinez R.J."/>
            <person name="Woyke T."/>
        </authorList>
    </citation>
    <scope>NUCLEOTIDE SEQUENCE [LARGE SCALE GENOMIC DNA]</scope>
    <source>
        <strain evidence="2">Y9602</strain>
    </source>
</reference>
<reference evidence="1 2" key="2">
    <citation type="journal article" date="2012" name="J. Bacteriol.">
        <title>Complete Genome Sequence of Rahnella sp. Strain Y9602, a Gammaproteobacterium Isolate from Metal- and Radionuclide-Contaminated Soil.</title>
        <authorList>
            <person name="Martinez R.J."/>
            <person name="Bruce D."/>
            <person name="Detter C."/>
            <person name="Goodwin L.A."/>
            <person name="Han J."/>
            <person name="Han C.S."/>
            <person name="Held B."/>
            <person name="Land M.L."/>
            <person name="Mikhailova N."/>
            <person name="Nolan M."/>
            <person name="Pennacchio L."/>
            <person name="Pitluck S."/>
            <person name="Tapia R."/>
            <person name="Woyke T."/>
            <person name="Sobecky P.A."/>
        </authorList>
    </citation>
    <scope>NUCLEOTIDE SEQUENCE [LARGE SCALE GENOMIC DNA]</scope>
    <source>
        <strain evidence="1 2">Y9602</strain>
    </source>
</reference>
<dbReference type="SUPFAM" id="SSF53850">
    <property type="entry name" value="Periplasmic binding protein-like II"/>
    <property type="match status" value="1"/>
</dbReference>
<evidence type="ECO:0008006" key="3">
    <source>
        <dbReference type="Google" id="ProtNLM"/>
    </source>
</evidence>
<sequence>MMALVKEFGVFSGRFVNAQLFFCILTMLTLKGKDVTITIRLAVRDWDYFTPLALGDLKPEGFNLEIDRVGTLVDNLGTSDKYDAGEVSFSRYAQGRARGESDLLAIPHFLMRGFRQRCIITREDSPLTELYQLAGKRIGLTGWQDSGNTWTRTLLALEGVGIEDANWYVGRLTEAHPIVDRLAGFGREGRIEAVPEERPMMELLQEGWLDAVFTPFMPEGFFKPDSGFRQFQPDFRAAELAYFNRVGYIPGIHLLAIKPALAEEHPWLPQALSEIIDRSYEVWMDKRAKYADTTPWLLDDLRRTVVDLPADWNANGYAANEKMIDDFAQELHAQGLTARRLTPGDLFPNFAQ</sequence>
<gene>
    <name evidence="1" type="ordered locus">Rahaq_3219</name>
</gene>
<dbReference type="Proteomes" id="UP000007257">
    <property type="component" value="Chromosome"/>
</dbReference>
<dbReference type="KEGG" id="rah:Rahaq_3219"/>
<name>A0A0H3FC80_RAHSY</name>
<proteinExistence type="predicted"/>
<dbReference type="AlphaFoldDB" id="A0A0H3FC80"/>
<protein>
    <recommendedName>
        <fullName evidence="3">SsuA/THI5-like domain-containing protein</fullName>
    </recommendedName>
</protein>
<accession>A0A0H3FC80</accession>
<evidence type="ECO:0000313" key="1">
    <source>
        <dbReference type="EMBL" id="ADW74813.1"/>
    </source>
</evidence>
<dbReference type="eggNOG" id="COG0715">
    <property type="taxonomic scope" value="Bacteria"/>
</dbReference>
<evidence type="ECO:0000313" key="2">
    <source>
        <dbReference type="Proteomes" id="UP000007257"/>
    </source>
</evidence>
<organism evidence="1 2">
    <name type="scientific">Rahnella sp. (strain Y9602)</name>
    <dbReference type="NCBI Taxonomy" id="2703885"/>
    <lineage>
        <taxon>Bacteria</taxon>
        <taxon>Pseudomonadati</taxon>
        <taxon>Pseudomonadota</taxon>
        <taxon>Gammaproteobacteria</taxon>
        <taxon>Enterobacterales</taxon>
        <taxon>Yersiniaceae</taxon>
        <taxon>Rahnella</taxon>
    </lineage>
</organism>
<dbReference type="Gene3D" id="3.40.190.10">
    <property type="entry name" value="Periplasmic binding protein-like II"/>
    <property type="match status" value="1"/>
</dbReference>
<dbReference type="EMBL" id="CP002505">
    <property type="protein sequence ID" value="ADW74813.1"/>
    <property type="molecule type" value="Genomic_DNA"/>
</dbReference>
<dbReference type="HOGENOM" id="CLU_072759_0_0_6"/>